<gene>
    <name evidence="3" type="ORF">QWZ14_23355</name>
</gene>
<dbReference type="EMBL" id="JAUFPN010000191">
    <property type="protein sequence ID" value="MDN3567327.1"/>
    <property type="molecule type" value="Genomic_DNA"/>
</dbReference>
<dbReference type="SUPFAM" id="SSF47226">
    <property type="entry name" value="Histidine-containing phosphotransfer domain, HPT domain"/>
    <property type="match status" value="1"/>
</dbReference>
<reference evidence="4" key="1">
    <citation type="journal article" date="2019" name="Int. J. Syst. Evol. Microbiol.">
        <title>The Global Catalogue of Microorganisms (GCM) 10K type strain sequencing project: providing services to taxonomists for standard genome sequencing and annotation.</title>
        <authorList>
            <consortium name="The Broad Institute Genomics Platform"/>
            <consortium name="The Broad Institute Genome Sequencing Center for Infectious Disease"/>
            <person name="Wu L."/>
            <person name="Ma J."/>
        </authorList>
    </citation>
    <scope>NUCLEOTIDE SEQUENCE [LARGE SCALE GENOMIC DNA]</scope>
    <source>
        <strain evidence="4">CECT 7131</strain>
    </source>
</reference>
<name>A0ABT8AC11_9PROT</name>
<accession>A0ABT8AC11</accession>
<evidence type="ECO:0000313" key="3">
    <source>
        <dbReference type="EMBL" id="MDN3567327.1"/>
    </source>
</evidence>
<dbReference type="InterPro" id="IPR036641">
    <property type="entry name" value="HPT_dom_sf"/>
</dbReference>
<feature type="domain" description="HPt" evidence="2">
    <location>
        <begin position="19"/>
        <end position="100"/>
    </location>
</feature>
<sequence length="105" mass="10862">MTRDRPAHLALRHGPVLAGLCADELRQRHPRIAAAAAAGDLEALRIEAHALRGVAANFGLGVLAEQLLILEAAARRQDVPGLAGPLRLLPGEVAEALSALGQADG</sequence>
<dbReference type="RefSeq" id="WP_290319352.1">
    <property type="nucleotide sequence ID" value="NZ_JAUFPN010000191.1"/>
</dbReference>
<keyword evidence="1" id="KW-0902">Two-component regulatory system</keyword>
<evidence type="ECO:0000259" key="2">
    <source>
        <dbReference type="Pfam" id="PF01627"/>
    </source>
</evidence>
<dbReference type="Proteomes" id="UP001529369">
    <property type="component" value="Unassembled WGS sequence"/>
</dbReference>
<keyword evidence="4" id="KW-1185">Reference proteome</keyword>
<comment type="caution">
    <text evidence="3">The sequence shown here is derived from an EMBL/GenBank/DDBJ whole genome shotgun (WGS) entry which is preliminary data.</text>
</comment>
<organism evidence="3 4">
    <name type="scientific">Paeniroseomonas aquatica</name>
    <dbReference type="NCBI Taxonomy" id="373043"/>
    <lineage>
        <taxon>Bacteria</taxon>
        <taxon>Pseudomonadati</taxon>
        <taxon>Pseudomonadota</taxon>
        <taxon>Alphaproteobacteria</taxon>
        <taxon>Acetobacterales</taxon>
        <taxon>Acetobacteraceae</taxon>
        <taxon>Paeniroseomonas</taxon>
    </lineage>
</organism>
<protein>
    <submittedName>
        <fullName evidence="3">Hpt domain-containing protein</fullName>
    </submittedName>
</protein>
<evidence type="ECO:0000313" key="4">
    <source>
        <dbReference type="Proteomes" id="UP001529369"/>
    </source>
</evidence>
<dbReference type="Pfam" id="PF01627">
    <property type="entry name" value="Hpt"/>
    <property type="match status" value="1"/>
</dbReference>
<dbReference type="Gene3D" id="1.20.120.160">
    <property type="entry name" value="HPT domain"/>
    <property type="match status" value="1"/>
</dbReference>
<dbReference type="InterPro" id="IPR008207">
    <property type="entry name" value="Sig_transdc_His_kin_Hpt_dom"/>
</dbReference>
<evidence type="ECO:0000256" key="1">
    <source>
        <dbReference type="ARBA" id="ARBA00023012"/>
    </source>
</evidence>
<proteinExistence type="predicted"/>